<keyword evidence="3" id="KW-1185">Reference proteome</keyword>
<comment type="caution">
    <text evidence="2">The sequence shown here is derived from an EMBL/GenBank/DDBJ whole genome shotgun (WGS) entry which is preliminary data.</text>
</comment>
<accession>U2V379</accession>
<sequence>MASKSYWSNQMDLYQGKVNWCKTNSSQWSQKASGYQGELDKLNEQMKIAKDVKSKCDDLEPSNQDVIDALNSLGKKAAARTECDSCNSAAEKIAQPNAGHVTDAIKAAQSVIDRLQEQIDSTTDLLHTAQDNVSYFDRCAQQYQSSYDDATKNYNDAED</sequence>
<evidence type="ECO:0000313" key="3">
    <source>
        <dbReference type="Proteomes" id="UP000016638"/>
    </source>
</evidence>
<dbReference type="OrthoDB" id="9979170at2"/>
<protein>
    <submittedName>
        <fullName evidence="2">Uncharacterized protein</fullName>
    </submittedName>
</protein>
<dbReference type="RefSeq" id="WP_021725420.1">
    <property type="nucleotide sequence ID" value="NZ_AWEZ01000020.1"/>
</dbReference>
<dbReference type="PATRIC" id="fig|1125712.3.peg.635"/>
<organism evidence="2 3">
    <name type="scientific">Olsenella profusa F0195</name>
    <dbReference type="NCBI Taxonomy" id="1125712"/>
    <lineage>
        <taxon>Bacteria</taxon>
        <taxon>Bacillati</taxon>
        <taxon>Actinomycetota</taxon>
        <taxon>Coriobacteriia</taxon>
        <taxon>Coriobacteriales</taxon>
        <taxon>Atopobiaceae</taxon>
        <taxon>Olsenella</taxon>
    </lineage>
</organism>
<feature type="coiled-coil region" evidence="1">
    <location>
        <begin position="105"/>
        <end position="132"/>
    </location>
</feature>
<evidence type="ECO:0000313" key="2">
    <source>
        <dbReference type="EMBL" id="ERL09792.1"/>
    </source>
</evidence>
<dbReference type="EMBL" id="AWEZ01000020">
    <property type="protein sequence ID" value="ERL09792.1"/>
    <property type="molecule type" value="Genomic_DNA"/>
</dbReference>
<name>U2V379_9ACTN</name>
<dbReference type="Proteomes" id="UP000016638">
    <property type="component" value="Unassembled WGS sequence"/>
</dbReference>
<reference evidence="2 3" key="1">
    <citation type="submission" date="2013-08" db="EMBL/GenBank/DDBJ databases">
        <authorList>
            <person name="Durkin A.S."/>
            <person name="Haft D.R."/>
            <person name="McCorrison J."/>
            <person name="Torralba M."/>
            <person name="Gillis M."/>
            <person name="Haft D.H."/>
            <person name="Methe B."/>
            <person name="Sutton G."/>
            <person name="Nelson K.E."/>
        </authorList>
    </citation>
    <scope>NUCLEOTIDE SEQUENCE [LARGE SCALE GENOMIC DNA]</scope>
    <source>
        <strain evidence="2 3">F0195</strain>
    </source>
</reference>
<gene>
    <name evidence="2" type="ORF">HMPREF1316_1576</name>
</gene>
<dbReference type="STRING" id="1125712.HMPREF1316_1576"/>
<proteinExistence type="predicted"/>
<evidence type="ECO:0000256" key="1">
    <source>
        <dbReference type="SAM" id="Coils"/>
    </source>
</evidence>
<dbReference type="AlphaFoldDB" id="U2V379"/>
<dbReference type="Gene3D" id="1.10.287.2610">
    <property type="match status" value="1"/>
</dbReference>
<keyword evidence="1" id="KW-0175">Coiled coil</keyword>